<sequence>MNLIKSILIKMNIFEQKNFLNEDEMKTFNIKNEIEYKYRNAIQRLIDEKIIERIWQKDYKVWNNDPTEISNRLGWLDCTSVTRKSFDEIHSFVNEIQNEGITNALLLGMGGSSLAPEVFGLVFGKNGKLNLSILDSTHPEAVAEKAKNFEPSKTLYIVSTKSGGTVETISFMKYFYNYVLNQLGDEKARKHFLAITDPRSGLEQMAKELRFRKIFLNDPNIGGRFSALSLFGTIPAALVGADIEKLFIRADNEVLLSKKTGIEIERNSAALFGTLIGVLAEEGKDKLTLITSDKFKSFGGWIEQLVAESTGKNNKSILPVDLEELQNPEFYADDRVFVYLKLKGDNKHDNQVESLIKAGFPLIEFELEDAYDLGKQIFLWEFSTSIAGWYLGIQPFDQPNVEQAKVIARKILADYQAKGKLLLPEPAFVSTDFSVYFNEKILKPEDVLSNFLTDCESGKNYVSIQAYVNPVAENFNYLQKLRTEIMKKYKVATTLGFGPRFLHSTGQLHKGDAGNGLFIQFIDNPVEDINIPDNPTESKSSISFGVLIKAQAFGDRQALIDNNRQVITFEAKNSLVEVLDKIKF</sequence>
<dbReference type="GO" id="GO:0006096">
    <property type="term" value="P:glycolytic process"/>
    <property type="evidence" value="ECO:0007669"/>
    <property type="project" value="UniProtKB-KW"/>
</dbReference>
<keyword evidence="1" id="KW-0312">Gluconeogenesis</keyword>
<dbReference type="Pfam" id="PF00342">
    <property type="entry name" value="PGI"/>
    <property type="match status" value="1"/>
</dbReference>
<dbReference type="PANTHER" id="PTHR11469">
    <property type="entry name" value="GLUCOSE-6-PHOSPHATE ISOMERASE"/>
    <property type="match status" value="1"/>
</dbReference>
<accession>A0A7V3E8A8</accession>
<dbReference type="PROSITE" id="PS51463">
    <property type="entry name" value="P_GLUCOSE_ISOMERASE_3"/>
    <property type="match status" value="1"/>
</dbReference>
<proteinExistence type="predicted"/>
<evidence type="ECO:0000256" key="2">
    <source>
        <dbReference type="ARBA" id="ARBA00023152"/>
    </source>
</evidence>
<reference evidence="4" key="1">
    <citation type="journal article" date="2020" name="mSystems">
        <title>Genome- and Community-Level Interaction Insights into Carbon Utilization and Element Cycling Functions of Hydrothermarchaeota in Hydrothermal Sediment.</title>
        <authorList>
            <person name="Zhou Z."/>
            <person name="Liu Y."/>
            <person name="Xu W."/>
            <person name="Pan J."/>
            <person name="Luo Z.H."/>
            <person name="Li M."/>
        </authorList>
    </citation>
    <scope>NUCLEOTIDE SEQUENCE [LARGE SCALE GENOMIC DNA]</scope>
    <source>
        <strain evidence="4">SpSt-479</strain>
    </source>
</reference>
<dbReference type="InterPro" id="IPR046348">
    <property type="entry name" value="SIS_dom_sf"/>
</dbReference>
<name>A0A7V3E8A8_9BACT</name>
<dbReference type="GO" id="GO:0097367">
    <property type="term" value="F:carbohydrate derivative binding"/>
    <property type="evidence" value="ECO:0007669"/>
    <property type="project" value="InterPro"/>
</dbReference>
<dbReference type="SUPFAM" id="SSF53697">
    <property type="entry name" value="SIS domain"/>
    <property type="match status" value="1"/>
</dbReference>
<protein>
    <submittedName>
        <fullName evidence="4">Glucose-6-phosphate isomerase</fullName>
    </submittedName>
</protein>
<dbReference type="PANTHER" id="PTHR11469:SF1">
    <property type="entry name" value="GLUCOSE-6-PHOSPHATE ISOMERASE"/>
    <property type="match status" value="1"/>
</dbReference>
<dbReference type="GO" id="GO:0051156">
    <property type="term" value="P:glucose 6-phosphate metabolic process"/>
    <property type="evidence" value="ECO:0007669"/>
    <property type="project" value="TreeGrafter"/>
</dbReference>
<dbReference type="Gene3D" id="3.40.50.10490">
    <property type="entry name" value="Glucose-6-phosphate isomerase like protein, domain 1"/>
    <property type="match status" value="3"/>
</dbReference>
<keyword evidence="3 4" id="KW-0413">Isomerase</keyword>
<evidence type="ECO:0000256" key="1">
    <source>
        <dbReference type="ARBA" id="ARBA00022432"/>
    </source>
</evidence>
<gene>
    <name evidence="4" type="ORF">ENS31_11810</name>
</gene>
<evidence type="ECO:0000313" key="4">
    <source>
        <dbReference type="EMBL" id="HFI92192.1"/>
    </source>
</evidence>
<dbReference type="AlphaFoldDB" id="A0A7V3E8A8"/>
<comment type="caution">
    <text evidence="4">The sequence shown here is derived from an EMBL/GenBank/DDBJ whole genome shotgun (WGS) entry which is preliminary data.</text>
</comment>
<dbReference type="GO" id="GO:0048029">
    <property type="term" value="F:monosaccharide binding"/>
    <property type="evidence" value="ECO:0007669"/>
    <property type="project" value="TreeGrafter"/>
</dbReference>
<dbReference type="GO" id="GO:0004347">
    <property type="term" value="F:glucose-6-phosphate isomerase activity"/>
    <property type="evidence" value="ECO:0007669"/>
    <property type="project" value="InterPro"/>
</dbReference>
<dbReference type="EMBL" id="DSUJ01000010">
    <property type="protein sequence ID" value="HFI92192.1"/>
    <property type="molecule type" value="Genomic_DNA"/>
</dbReference>
<organism evidence="4">
    <name type="scientific">Ignavibacterium album</name>
    <dbReference type="NCBI Taxonomy" id="591197"/>
    <lineage>
        <taxon>Bacteria</taxon>
        <taxon>Pseudomonadati</taxon>
        <taxon>Ignavibacteriota</taxon>
        <taxon>Ignavibacteria</taxon>
        <taxon>Ignavibacteriales</taxon>
        <taxon>Ignavibacteriaceae</taxon>
        <taxon>Ignavibacterium</taxon>
    </lineage>
</organism>
<evidence type="ECO:0000256" key="3">
    <source>
        <dbReference type="ARBA" id="ARBA00023235"/>
    </source>
</evidence>
<dbReference type="GO" id="GO:0005829">
    <property type="term" value="C:cytosol"/>
    <property type="evidence" value="ECO:0007669"/>
    <property type="project" value="TreeGrafter"/>
</dbReference>
<dbReference type="GO" id="GO:0006094">
    <property type="term" value="P:gluconeogenesis"/>
    <property type="evidence" value="ECO:0007669"/>
    <property type="project" value="UniProtKB-KW"/>
</dbReference>
<keyword evidence="2" id="KW-0324">Glycolysis</keyword>
<dbReference type="InterPro" id="IPR001672">
    <property type="entry name" value="G6P_Isomerase"/>
</dbReference>